<dbReference type="SUPFAM" id="SSF53254">
    <property type="entry name" value="Phosphoglycerate mutase-like"/>
    <property type="match status" value="1"/>
</dbReference>
<protein>
    <recommendedName>
        <fullName evidence="3">Lysosomal acid phosphatase-like protein</fullName>
    </recommendedName>
</protein>
<dbReference type="EMBL" id="NCKV01041509">
    <property type="protein sequence ID" value="RWS18320.1"/>
    <property type="molecule type" value="Genomic_DNA"/>
</dbReference>
<dbReference type="Gene3D" id="3.40.50.1240">
    <property type="entry name" value="Phosphoglycerate mutase-like"/>
    <property type="match status" value="1"/>
</dbReference>
<dbReference type="Proteomes" id="UP000288716">
    <property type="component" value="Unassembled WGS sequence"/>
</dbReference>
<evidence type="ECO:0000313" key="2">
    <source>
        <dbReference type="Proteomes" id="UP000288716"/>
    </source>
</evidence>
<reference evidence="1 2" key="1">
    <citation type="journal article" date="2018" name="Gigascience">
        <title>Genomes of trombidid mites reveal novel predicted allergens and laterally-transferred genes associated with secondary metabolism.</title>
        <authorList>
            <person name="Dong X."/>
            <person name="Chaisiri K."/>
            <person name="Xia D."/>
            <person name="Armstrong S.D."/>
            <person name="Fang Y."/>
            <person name="Donnelly M.J."/>
            <person name="Kadowaki T."/>
            <person name="McGarry J.W."/>
            <person name="Darby A.C."/>
            <person name="Makepeace B.L."/>
        </authorList>
    </citation>
    <scope>NUCLEOTIDE SEQUENCE [LARGE SCALE GENOMIC DNA]</scope>
    <source>
        <strain evidence="1">UoL-UT</strain>
    </source>
</reference>
<keyword evidence="2" id="KW-1185">Reference proteome</keyword>
<sequence length="46" mass="5264">MKQLGNNLKSVILLHRHGDRTATDAFDDGNVFYWLKYGLGRLTDVN</sequence>
<dbReference type="InterPro" id="IPR029033">
    <property type="entry name" value="His_PPase_superfam"/>
</dbReference>
<accession>A0A443RSW5</accession>
<dbReference type="GO" id="GO:0016791">
    <property type="term" value="F:phosphatase activity"/>
    <property type="evidence" value="ECO:0007669"/>
    <property type="project" value="UniProtKB-ARBA"/>
</dbReference>
<evidence type="ECO:0008006" key="3">
    <source>
        <dbReference type="Google" id="ProtNLM"/>
    </source>
</evidence>
<organism evidence="1 2">
    <name type="scientific">Leptotrombidium deliense</name>
    <dbReference type="NCBI Taxonomy" id="299467"/>
    <lineage>
        <taxon>Eukaryota</taxon>
        <taxon>Metazoa</taxon>
        <taxon>Ecdysozoa</taxon>
        <taxon>Arthropoda</taxon>
        <taxon>Chelicerata</taxon>
        <taxon>Arachnida</taxon>
        <taxon>Acari</taxon>
        <taxon>Acariformes</taxon>
        <taxon>Trombidiformes</taxon>
        <taxon>Prostigmata</taxon>
        <taxon>Anystina</taxon>
        <taxon>Parasitengona</taxon>
        <taxon>Trombiculoidea</taxon>
        <taxon>Trombiculidae</taxon>
        <taxon>Leptotrombidium</taxon>
    </lineage>
</organism>
<proteinExistence type="predicted"/>
<comment type="caution">
    <text evidence="1">The sequence shown here is derived from an EMBL/GenBank/DDBJ whole genome shotgun (WGS) entry which is preliminary data.</text>
</comment>
<dbReference type="OrthoDB" id="6418769at2759"/>
<gene>
    <name evidence="1" type="ORF">B4U80_15040</name>
</gene>
<name>A0A443RSW5_9ACAR</name>
<evidence type="ECO:0000313" key="1">
    <source>
        <dbReference type="EMBL" id="RWS18320.1"/>
    </source>
</evidence>
<dbReference type="VEuPathDB" id="VectorBase:LDEU013720"/>
<dbReference type="PROSITE" id="PS00616">
    <property type="entry name" value="HIS_ACID_PHOSPHAT_1"/>
    <property type="match status" value="1"/>
</dbReference>
<dbReference type="AlphaFoldDB" id="A0A443RSW5"/>
<dbReference type="InterPro" id="IPR033379">
    <property type="entry name" value="Acid_Pase_AS"/>
</dbReference>